<accession>A0A1T4YMI9</accession>
<feature type="region of interest" description="Disordered" evidence="1">
    <location>
        <begin position="192"/>
        <end position="212"/>
    </location>
</feature>
<dbReference type="EMBL" id="FUYG01000014">
    <property type="protein sequence ID" value="SKB02976.1"/>
    <property type="molecule type" value="Genomic_DNA"/>
</dbReference>
<name>A0A1T4YMI9_9MICO</name>
<organism evidence="2 3">
    <name type="scientific">Agreia bicolorata</name>
    <dbReference type="NCBI Taxonomy" id="110935"/>
    <lineage>
        <taxon>Bacteria</taxon>
        <taxon>Bacillati</taxon>
        <taxon>Actinomycetota</taxon>
        <taxon>Actinomycetes</taxon>
        <taxon>Micrococcales</taxon>
        <taxon>Microbacteriaceae</taxon>
        <taxon>Agreia</taxon>
    </lineage>
</organism>
<evidence type="ECO:0000313" key="3">
    <source>
        <dbReference type="Proteomes" id="UP000189735"/>
    </source>
</evidence>
<sequence>MSSVVAMESPASVRQALQARISSMQSTRLDEDAFPVLPIMRGVLGRGLRRGVVYSISGSTSLALALVAAASQSGEWCGVLDVPDLGLEAAAGWGIDLDRLVWVADPGDRWMSTVGSMADVLGLVIVRAPTRVTSAETSRLVARLRQTRSTMLVLGEWPQSESQIRVVSSSWTGLGDGHGHLADRHLELEVRQGQGGGAPRRSRLRVPAAAIP</sequence>
<evidence type="ECO:0000313" key="2">
    <source>
        <dbReference type="EMBL" id="SKB02976.1"/>
    </source>
</evidence>
<dbReference type="AlphaFoldDB" id="A0A1T4YMI9"/>
<evidence type="ECO:0008006" key="4">
    <source>
        <dbReference type="Google" id="ProtNLM"/>
    </source>
</evidence>
<dbReference type="Proteomes" id="UP000189735">
    <property type="component" value="Unassembled WGS sequence"/>
</dbReference>
<protein>
    <recommendedName>
        <fullName evidence="4">Recombinase A</fullName>
    </recommendedName>
</protein>
<reference evidence="3" key="1">
    <citation type="submission" date="2017-02" db="EMBL/GenBank/DDBJ databases">
        <authorList>
            <person name="Varghese N."/>
            <person name="Submissions S."/>
        </authorList>
    </citation>
    <scope>NUCLEOTIDE SEQUENCE [LARGE SCALE GENOMIC DNA]</scope>
    <source>
        <strain evidence="3">VKM Ac-2052</strain>
    </source>
</reference>
<proteinExistence type="predicted"/>
<evidence type="ECO:0000256" key="1">
    <source>
        <dbReference type="SAM" id="MobiDB-lite"/>
    </source>
</evidence>
<dbReference type="RefSeq" id="WP_078715524.1">
    <property type="nucleotide sequence ID" value="NZ_FUYG01000014.1"/>
</dbReference>
<gene>
    <name evidence="2" type="ORF">SAMN06295879_3624</name>
</gene>